<evidence type="ECO:0000256" key="1">
    <source>
        <dbReference type="ARBA" id="ARBA00023015"/>
    </source>
</evidence>
<dbReference type="CDD" id="cd06288">
    <property type="entry name" value="PBP1_sucrose_transcription_regulator"/>
    <property type="match status" value="1"/>
</dbReference>
<dbReference type="CDD" id="cd01392">
    <property type="entry name" value="HTH_LacI"/>
    <property type="match status" value="1"/>
</dbReference>
<dbReference type="RefSeq" id="WP_090161730.1">
    <property type="nucleotide sequence ID" value="NZ_FMWK01000004.1"/>
</dbReference>
<evidence type="ECO:0000313" key="6">
    <source>
        <dbReference type="Proteomes" id="UP000199428"/>
    </source>
</evidence>
<dbReference type="InterPro" id="IPR028082">
    <property type="entry name" value="Peripla_BP_I"/>
</dbReference>
<dbReference type="EMBL" id="FMWK01000004">
    <property type="protein sequence ID" value="SCZ77783.1"/>
    <property type="molecule type" value="Genomic_DNA"/>
</dbReference>
<dbReference type="Gene3D" id="3.40.50.2300">
    <property type="match status" value="2"/>
</dbReference>
<reference evidence="5 6" key="1">
    <citation type="submission" date="2016-10" db="EMBL/GenBank/DDBJ databases">
        <authorList>
            <person name="de Groot N.N."/>
        </authorList>
    </citation>
    <scope>NUCLEOTIDE SEQUENCE [LARGE SCALE GENOMIC DNA]</scope>
    <source>
        <strain evidence="5 6">DSM 10317</strain>
    </source>
</reference>
<dbReference type="GO" id="GO:0003700">
    <property type="term" value="F:DNA-binding transcription factor activity"/>
    <property type="evidence" value="ECO:0007669"/>
    <property type="project" value="TreeGrafter"/>
</dbReference>
<feature type="domain" description="HTH lacI-type" evidence="4">
    <location>
        <begin position="10"/>
        <end position="65"/>
    </location>
</feature>
<keyword evidence="1" id="KW-0805">Transcription regulation</keyword>
<accession>A0A1G5RUQ5</accession>
<name>A0A1G5RUQ5_PSEXY</name>
<dbReference type="PROSITE" id="PS50932">
    <property type="entry name" value="HTH_LACI_2"/>
    <property type="match status" value="1"/>
</dbReference>
<dbReference type="PANTHER" id="PTHR30146">
    <property type="entry name" value="LACI-RELATED TRANSCRIPTIONAL REPRESSOR"/>
    <property type="match status" value="1"/>
</dbReference>
<dbReference type="GO" id="GO:0000976">
    <property type="term" value="F:transcription cis-regulatory region binding"/>
    <property type="evidence" value="ECO:0007669"/>
    <property type="project" value="TreeGrafter"/>
</dbReference>
<evidence type="ECO:0000256" key="3">
    <source>
        <dbReference type="ARBA" id="ARBA00023163"/>
    </source>
</evidence>
<dbReference type="PANTHER" id="PTHR30146:SF109">
    <property type="entry name" value="HTH-TYPE TRANSCRIPTIONAL REGULATOR GALS"/>
    <property type="match status" value="1"/>
</dbReference>
<evidence type="ECO:0000256" key="2">
    <source>
        <dbReference type="ARBA" id="ARBA00023125"/>
    </source>
</evidence>
<evidence type="ECO:0000313" key="5">
    <source>
        <dbReference type="EMBL" id="SCZ77783.1"/>
    </source>
</evidence>
<dbReference type="InterPro" id="IPR000843">
    <property type="entry name" value="HTH_LacI"/>
</dbReference>
<dbReference type="SMART" id="SM00354">
    <property type="entry name" value="HTH_LACI"/>
    <property type="match status" value="1"/>
</dbReference>
<dbReference type="InterPro" id="IPR046335">
    <property type="entry name" value="LacI/GalR-like_sensor"/>
</dbReference>
<dbReference type="SUPFAM" id="SSF53822">
    <property type="entry name" value="Periplasmic binding protein-like I"/>
    <property type="match status" value="1"/>
</dbReference>
<keyword evidence="3" id="KW-0804">Transcription</keyword>
<organism evidence="5 6">
    <name type="scientific">Pseudobutyrivibrio xylanivorans</name>
    <dbReference type="NCBI Taxonomy" id="185007"/>
    <lineage>
        <taxon>Bacteria</taxon>
        <taxon>Bacillati</taxon>
        <taxon>Bacillota</taxon>
        <taxon>Clostridia</taxon>
        <taxon>Lachnospirales</taxon>
        <taxon>Lachnospiraceae</taxon>
        <taxon>Pseudobutyrivibrio</taxon>
    </lineage>
</organism>
<dbReference type="Proteomes" id="UP000199428">
    <property type="component" value="Unassembled WGS sequence"/>
</dbReference>
<dbReference type="SUPFAM" id="SSF47413">
    <property type="entry name" value="lambda repressor-like DNA-binding domains"/>
    <property type="match status" value="1"/>
</dbReference>
<keyword evidence="2" id="KW-0238">DNA-binding</keyword>
<protein>
    <submittedName>
        <fullName evidence="5">LacI family transcriptional regulator</fullName>
    </submittedName>
</protein>
<sequence>MPRKAMENSITIKDIAALCNVSISTVSNVLNGRTNKVSAEVYQRIMKVVKETGYKPNYLAKNLRATSTKTIGVIVEDLIIFSTAPIVEGLMKKAEELGYSVVIENMRLFGRWSDGWMNDKAMLQASLEPAISKMEAINVDGIVYIAGYEHVVDIDRRPENIPFVIVYANSSDETIPSFKLDDEKGGYISYKYLYSMGHRNIGIIAGEPSSPHTVNRLRGIQRAMFEVGELFNPSMVMYQTWNKEGGYNGMKQLDGMEITAVLCLSDLIASGVYQYLQERNLKPGRDISVIGYDNHEVSWLLYPTLTTVPLALVELGDAATTWLINKCESKDNNEENKPVHFSIAGELIERESVLKIE</sequence>
<proteinExistence type="predicted"/>
<dbReference type="Gene3D" id="1.10.260.40">
    <property type="entry name" value="lambda repressor-like DNA-binding domains"/>
    <property type="match status" value="1"/>
</dbReference>
<gene>
    <name evidence="5" type="ORF">SAMN02910350_00926</name>
</gene>
<evidence type="ECO:0000259" key="4">
    <source>
        <dbReference type="PROSITE" id="PS50932"/>
    </source>
</evidence>
<dbReference type="InterPro" id="IPR010982">
    <property type="entry name" value="Lambda_DNA-bd_dom_sf"/>
</dbReference>
<dbReference type="AlphaFoldDB" id="A0A1G5RUQ5"/>
<dbReference type="Pfam" id="PF13377">
    <property type="entry name" value="Peripla_BP_3"/>
    <property type="match status" value="1"/>
</dbReference>
<dbReference type="Pfam" id="PF00356">
    <property type="entry name" value="LacI"/>
    <property type="match status" value="1"/>
</dbReference>